<dbReference type="InterPro" id="IPR043128">
    <property type="entry name" value="Rev_trsase/Diguanyl_cyclase"/>
</dbReference>
<dbReference type="Proteomes" id="UP000003240">
    <property type="component" value="Unassembled WGS sequence"/>
</dbReference>
<comment type="caution">
    <text evidence="2">The sequence shown here is derived from an EMBL/GenBank/DDBJ whole genome shotgun (WGS) entry which is preliminary data.</text>
</comment>
<dbReference type="STRING" id="1009370.ALO_05103"/>
<name>F7NG34_9FIRM</name>
<feature type="region of interest" description="Disordered" evidence="1">
    <location>
        <begin position="442"/>
        <end position="463"/>
    </location>
</feature>
<organism evidence="2 3">
    <name type="scientific">Acetonema longum DSM 6540</name>
    <dbReference type="NCBI Taxonomy" id="1009370"/>
    <lineage>
        <taxon>Bacteria</taxon>
        <taxon>Bacillati</taxon>
        <taxon>Bacillota</taxon>
        <taxon>Negativicutes</taxon>
        <taxon>Acetonemataceae</taxon>
        <taxon>Acetonema</taxon>
    </lineage>
</organism>
<dbReference type="RefSeq" id="WP_004093446.1">
    <property type="nucleotide sequence ID" value="NZ_AFGF01000040.1"/>
</dbReference>
<proteinExistence type="predicted"/>
<dbReference type="Gene3D" id="3.30.70.270">
    <property type="match status" value="1"/>
</dbReference>
<evidence type="ECO:0008006" key="4">
    <source>
        <dbReference type="Google" id="ProtNLM"/>
    </source>
</evidence>
<evidence type="ECO:0000256" key="1">
    <source>
        <dbReference type="SAM" id="MobiDB-lite"/>
    </source>
</evidence>
<dbReference type="AlphaFoldDB" id="F7NG34"/>
<sequence length="463" mass="51604">MIRLALVGPLDSVRLIQEVAAERRDMIEAVPMVYQDAGQVAAILAEREREADVWLFSGKVPYSHAMNARSAGKPFFYIPHTGTSLYRALLQITYIEKKAIESISFDTFSRREIEEAFADIELQMPSAYINYYEGIVSAKEMTEFHYDLWQNGKIQAAVTCFLSTYLELKEKGVPAFRIWPTRENIRMMLDIAVSASEAIRFKLSQIAVQIVEIDGYGDFVRDAMSAYAVQRVEIKVNDLLVDYAERVRGSTVTHGNGRYVIYSTRGIVDEVTRNFTVMPLLEEFIRQLDVSISGGIGFGTTAHAAEKNAHIALGLARRQGRGKWMVVLDDRSVVGPLNSATHLRYDLRSDDAQSRDLAQRLGISVTTLNRLLAAVAKLDKGSFAADDLALYLSMTTRNARRLLAGLVEQGLASVTGEEAVTKGRPRKLYTLLTRELTDFTRNKASSDTPADKNGIDSYTSSGL</sequence>
<dbReference type="eggNOG" id="COG4565">
    <property type="taxonomic scope" value="Bacteria"/>
</dbReference>
<protein>
    <recommendedName>
        <fullName evidence="4">Transcriptional regulator</fullName>
    </recommendedName>
</protein>
<dbReference type="EMBL" id="AFGF01000040">
    <property type="protein sequence ID" value="EGO64952.1"/>
    <property type="molecule type" value="Genomic_DNA"/>
</dbReference>
<evidence type="ECO:0000313" key="2">
    <source>
        <dbReference type="EMBL" id="EGO64952.1"/>
    </source>
</evidence>
<evidence type="ECO:0000313" key="3">
    <source>
        <dbReference type="Proteomes" id="UP000003240"/>
    </source>
</evidence>
<gene>
    <name evidence="2" type="ORF">ALO_05103</name>
</gene>
<keyword evidence="3" id="KW-1185">Reference proteome</keyword>
<reference evidence="2 3" key="1">
    <citation type="journal article" date="2011" name="EMBO J.">
        <title>Structural diversity of bacterial flagellar motors.</title>
        <authorList>
            <person name="Chen S."/>
            <person name="Beeby M."/>
            <person name="Murphy G.E."/>
            <person name="Leadbetter J.R."/>
            <person name="Hendrixson D.R."/>
            <person name="Briegel A."/>
            <person name="Li Z."/>
            <person name="Shi J."/>
            <person name="Tocheva E.I."/>
            <person name="Muller A."/>
            <person name="Dobro M.J."/>
            <person name="Jensen G.J."/>
        </authorList>
    </citation>
    <scope>NUCLEOTIDE SEQUENCE [LARGE SCALE GENOMIC DNA]</scope>
    <source>
        <strain evidence="2 3">DSM 6540</strain>
    </source>
</reference>
<accession>F7NG34</accession>